<dbReference type="RefSeq" id="WP_317790969.1">
    <property type="nucleotide sequence ID" value="NZ_AP028461.1"/>
</dbReference>
<accession>A0ABW4AHY7</accession>
<dbReference type="Proteomes" id="UP001597183">
    <property type="component" value="Unassembled WGS sequence"/>
</dbReference>
<feature type="region of interest" description="Disordered" evidence="1">
    <location>
        <begin position="65"/>
        <end position="84"/>
    </location>
</feature>
<comment type="caution">
    <text evidence="2">The sequence shown here is derived from an EMBL/GenBank/DDBJ whole genome shotgun (WGS) entry which is preliminary data.</text>
</comment>
<protein>
    <submittedName>
        <fullName evidence="2">Uncharacterized protein</fullName>
    </submittedName>
</protein>
<sequence>MVRPPSGAGRAAGVRDASGHDVEARPRVAHFLPSRPETIVKTALRPVGHRHPTLLNAVRRCRYQPRPAPRPIAGLGKRRTTHPDVGYEQVDGYVNRNGLGGIALPFDPTVVNGPATLTVRSYDTIGNLAEHTRTVSLVNAVRHYGQRASSEEVSSGAKTLPPQA</sequence>
<reference evidence="3" key="1">
    <citation type="journal article" date="2019" name="Int. J. Syst. Evol. Microbiol.">
        <title>The Global Catalogue of Microorganisms (GCM) 10K type strain sequencing project: providing services to taxonomists for standard genome sequencing and annotation.</title>
        <authorList>
            <consortium name="The Broad Institute Genomics Platform"/>
            <consortium name="The Broad Institute Genome Sequencing Center for Infectious Disease"/>
            <person name="Wu L."/>
            <person name="Ma J."/>
        </authorList>
    </citation>
    <scope>NUCLEOTIDE SEQUENCE [LARGE SCALE GENOMIC DNA]</scope>
    <source>
        <strain evidence="3">CCM 7526</strain>
    </source>
</reference>
<evidence type="ECO:0000256" key="1">
    <source>
        <dbReference type="SAM" id="MobiDB-lite"/>
    </source>
</evidence>
<organism evidence="2 3">
    <name type="scientific">Actinoplanes sichuanensis</name>
    <dbReference type="NCBI Taxonomy" id="512349"/>
    <lineage>
        <taxon>Bacteria</taxon>
        <taxon>Bacillati</taxon>
        <taxon>Actinomycetota</taxon>
        <taxon>Actinomycetes</taxon>
        <taxon>Micromonosporales</taxon>
        <taxon>Micromonosporaceae</taxon>
        <taxon>Actinoplanes</taxon>
    </lineage>
</organism>
<keyword evidence="3" id="KW-1185">Reference proteome</keyword>
<name>A0ABW4AHY7_9ACTN</name>
<gene>
    <name evidence="2" type="ORF">ACFQ5G_33535</name>
</gene>
<proteinExistence type="predicted"/>
<evidence type="ECO:0000313" key="3">
    <source>
        <dbReference type="Proteomes" id="UP001597183"/>
    </source>
</evidence>
<feature type="region of interest" description="Disordered" evidence="1">
    <location>
        <begin position="1"/>
        <end position="25"/>
    </location>
</feature>
<dbReference type="EMBL" id="JBHTMK010000043">
    <property type="protein sequence ID" value="MFD1370285.1"/>
    <property type="molecule type" value="Genomic_DNA"/>
</dbReference>
<evidence type="ECO:0000313" key="2">
    <source>
        <dbReference type="EMBL" id="MFD1370285.1"/>
    </source>
</evidence>